<evidence type="ECO:0000256" key="9">
    <source>
        <dbReference type="PIRSR" id="PIRSR004532-1"/>
    </source>
</evidence>
<dbReference type="RefSeq" id="WP_097016880.1">
    <property type="nucleotide sequence ID" value="NZ_OBDZ01000005.1"/>
</dbReference>
<dbReference type="FunFam" id="3.40.190.90:FF:000001">
    <property type="entry name" value="Fructose-1,6-bisphosphatase"/>
    <property type="match status" value="1"/>
</dbReference>
<keyword evidence="5 9" id="KW-0464">Manganese</keyword>
<reference evidence="11" key="1">
    <citation type="submission" date="2017-09" db="EMBL/GenBank/DDBJ databases">
        <authorList>
            <person name="Varghese N."/>
            <person name="Submissions S."/>
        </authorList>
    </citation>
    <scope>NUCLEOTIDE SEQUENCE [LARGE SCALE GENOMIC DNA]</scope>
    <source>
        <strain evidence="11">MSL47</strain>
    </source>
</reference>
<dbReference type="OrthoDB" id="9779353at2"/>
<dbReference type="PANTHER" id="PTHR30447">
    <property type="entry name" value="FRUCTOSE-1,6-BISPHOSPHATASE CLASS 2"/>
    <property type="match status" value="1"/>
</dbReference>
<evidence type="ECO:0000256" key="7">
    <source>
        <dbReference type="ARBA" id="ARBA00024331"/>
    </source>
</evidence>
<dbReference type="PANTHER" id="PTHR30447:SF0">
    <property type="entry name" value="FRUCTOSE-1,6-BISPHOSPHATASE 1 CLASS 2-RELATED"/>
    <property type="match status" value="1"/>
</dbReference>
<dbReference type="SUPFAM" id="SSF56655">
    <property type="entry name" value="Carbohydrate phosphatase"/>
    <property type="match status" value="1"/>
</dbReference>
<evidence type="ECO:0000313" key="10">
    <source>
        <dbReference type="EMBL" id="SNY18922.1"/>
    </source>
</evidence>
<dbReference type="GO" id="GO:0046872">
    <property type="term" value="F:metal ion binding"/>
    <property type="evidence" value="ECO:0007669"/>
    <property type="project" value="UniProtKB-KW"/>
</dbReference>
<sequence>MRRELELEIVKVTEAAALAVSPLIGKGDKMLVDQAAVDAMREEFNRMKMRGRVVIGEGKKDKAPMLYTGEKLGLGTGSEIDIAVDPVEGTNLVAGDLPNALAVVAIAKKGQILSAPDMYMKKIAVGPEAKGAINLEASITENIKAVAEAKGKRISDIKVIILDRPRHQEMIKEIREVGAKVKLINAADVVAGVAVGLANHEGDLLYGIGGAPEGVLTAAALKCLGGDMQGQLIFYNDKEVEEAKQLGITNINQIFTLDQLVSGEEVIFSATGITNGELLKGVQHYHNWVETHSIVMNSSTNKVRHIKLEHRLSNNIYLEKEVANF</sequence>
<evidence type="ECO:0000256" key="3">
    <source>
        <dbReference type="ARBA" id="ARBA00022723"/>
    </source>
</evidence>
<evidence type="ECO:0000256" key="6">
    <source>
        <dbReference type="ARBA" id="ARBA00023277"/>
    </source>
</evidence>
<feature type="binding site" evidence="9">
    <location>
        <position position="88"/>
    </location>
    <ligand>
        <name>Mn(2+)</name>
        <dbReference type="ChEBI" id="CHEBI:29035"/>
        <label>2</label>
    </ligand>
</feature>
<dbReference type="GO" id="GO:0005829">
    <property type="term" value="C:cytosol"/>
    <property type="evidence" value="ECO:0007669"/>
    <property type="project" value="TreeGrafter"/>
</dbReference>
<dbReference type="Gene3D" id="3.30.540.10">
    <property type="entry name" value="Fructose-1,6-Bisphosphatase, subunit A, domain 1"/>
    <property type="match status" value="1"/>
</dbReference>
<dbReference type="EMBL" id="OBDZ01000005">
    <property type="protein sequence ID" value="SNY18922.1"/>
    <property type="molecule type" value="Genomic_DNA"/>
</dbReference>
<comment type="cofactor">
    <cofactor evidence="9">
        <name>Mn(2+)</name>
        <dbReference type="ChEBI" id="CHEBI:29035"/>
    </cofactor>
</comment>
<dbReference type="Pfam" id="PF03320">
    <property type="entry name" value="FBPase_glpX"/>
    <property type="match status" value="1"/>
</dbReference>
<dbReference type="GO" id="GO:0006094">
    <property type="term" value="P:gluconeogenesis"/>
    <property type="evidence" value="ECO:0007669"/>
    <property type="project" value="InterPro"/>
</dbReference>
<evidence type="ECO:0000313" key="11">
    <source>
        <dbReference type="Proteomes" id="UP000219573"/>
    </source>
</evidence>
<comment type="pathway">
    <text evidence="7">Carbohydrate biosynthesis.</text>
</comment>
<dbReference type="GO" id="GO:0006071">
    <property type="term" value="P:glycerol metabolic process"/>
    <property type="evidence" value="ECO:0007669"/>
    <property type="project" value="InterPro"/>
</dbReference>
<protein>
    <recommendedName>
        <fullName evidence="8">Fructose-1,6-bisphosphatase</fullName>
    </recommendedName>
</protein>
<gene>
    <name evidence="10" type="ORF">SAMN06265827_10537</name>
</gene>
<accession>A0A285G5R5</accession>
<dbReference type="STRING" id="1413210.U472_12600"/>
<name>A0A285G5R5_9FIRM</name>
<keyword evidence="11" id="KW-1185">Reference proteome</keyword>
<feature type="binding site" evidence="9">
    <location>
        <position position="33"/>
    </location>
    <ligand>
        <name>Mn(2+)</name>
        <dbReference type="ChEBI" id="CHEBI:29035"/>
        <label>1</label>
    </ligand>
</feature>
<feature type="binding site" evidence="9">
    <location>
        <position position="57"/>
    </location>
    <ligand>
        <name>Mn(2+)</name>
        <dbReference type="ChEBI" id="CHEBI:29035"/>
        <label>1</label>
    </ligand>
</feature>
<proteinExistence type="inferred from homology"/>
<organism evidence="10 11">
    <name type="scientific">Orenia metallireducens</name>
    <dbReference type="NCBI Taxonomy" id="1413210"/>
    <lineage>
        <taxon>Bacteria</taxon>
        <taxon>Bacillati</taxon>
        <taxon>Bacillota</taxon>
        <taxon>Clostridia</taxon>
        <taxon>Halanaerobiales</taxon>
        <taxon>Halobacteroidaceae</taxon>
        <taxon>Orenia</taxon>
    </lineage>
</organism>
<keyword evidence="6 8" id="KW-0119">Carbohydrate metabolism</keyword>
<dbReference type="GO" id="GO:0030388">
    <property type="term" value="P:fructose 1,6-bisphosphate metabolic process"/>
    <property type="evidence" value="ECO:0007669"/>
    <property type="project" value="TreeGrafter"/>
</dbReference>
<feature type="binding site" evidence="9">
    <location>
        <position position="213"/>
    </location>
    <ligand>
        <name>Mn(2+)</name>
        <dbReference type="ChEBI" id="CHEBI:29035"/>
        <label>2</label>
    </ligand>
</feature>
<keyword evidence="3 9" id="KW-0479">Metal-binding</keyword>
<dbReference type="Proteomes" id="UP000219573">
    <property type="component" value="Unassembled WGS sequence"/>
</dbReference>
<feature type="binding site" evidence="9">
    <location>
        <position position="85"/>
    </location>
    <ligand>
        <name>Mn(2+)</name>
        <dbReference type="ChEBI" id="CHEBI:29035"/>
        <label>2</label>
    </ligand>
</feature>
<evidence type="ECO:0000256" key="5">
    <source>
        <dbReference type="ARBA" id="ARBA00023211"/>
    </source>
</evidence>
<evidence type="ECO:0000256" key="4">
    <source>
        <dbReference type="ARBA" id="ARBA00022801"/>
    </source>
</evidence>
<comment type="catalytic activity">
    <reaction evidence="1">
        <text>beta-D-fructose 1,6-bisphosphate + H2O = beta-D-fructose 6-phosphate + phosphate</text>
        <dbReference type="Rhea" id="RHEA:11064"/>
        <dbReference type="ChEBI" id="CHEBI:15377"/>
        <dbReference type="ChEBI" id="CHEBI:32966"/>
        <dbReference type="ChEBI" id="CHEBI:43474"/>
        <dbReference type="ChEBI" id="CHEBI:57634"/>
        <dbReference type="EC" id="3.1.3.11"/>
    </reaction>
</comment>
<dbReference type="GO" id="GO:0042132">
    <property type="term" value="F:fructose 1,6-bisphosphate 1-phosphatase activity"/>
    <property type="evidence" value="ECO:0007669"/>
    <property type="project" value="UniProtKB-EC"/>
</dbReference>
<dbReference type="CDD" id="cd01516">
    <property type="entry name" value="FBPase_glpX"/>
    <property type="match status" value="1"/>
</dbReference>
<dbReference type="NCBIfam" id="TIGR00330">
    <property type="entry name" value="glpX"/>
    <property type="match status" value="1"/>
</dbReference>
<dbReference type="PIRSF" id="PIRSF004532">
    <property type="entry name" value="GlpX"/>
    <property type="match status" value="1"/>
</dbReference>
<dbReference type="InterPro" id="IPR004464">
    <property type="entry name" value="FBPase_class-2/SBPase"/>
</dbReference>
<evidence type="ECO:0000256" key="1">
    <source>
        <dbReference type="ARBA" id="ARBA00001273"/>
    </source>
</evidence>
<evidence type="ECO:0000256" key="8">
    <source>
        <dbReference type="PIRNR" id="PIRNR004532"/>
    </source>
</evidence>
<keyword evidence="4" id="KW-0378">Hydrolase</keyword>
<dbReference type="AlphaFoldDB" id="A0A285G5R5"/>
<evidence type="ECO:0000256" key="2">
    <source>
        <dbReference type="ARBA" id="ARBA00008989"/>
    </source>
</evidence>
<dbReference type="Gene3D" id="3.40.190.90">
    <property type="match status" value="1"/>
</dbReference>
<comment type="similarity">
    <text evidence="2 8">Belongs to the FBPase class 2 family.</text>
</comment>